<dbReference type="EMBL" id="VUJU01005225">
    <property type="protein sequence ID" value="KAF0751899.1"/>
    <property type="molecule type" value="Genomic_DNA"/>
</dbReference>
<comment type="caution">
    <text evidence="1">The sequence shown here is derived from an EMBL/GenBank/DDBJ whole genome shotgun (WGS) entry which is preliminary data.</text>
</comment>
<sequence length="24" mass="2965">MLKLIQQYFDAIMVDKNYEKFVNL</sequence>
<gene>
    <name evidence="1" type="ORF">FWK35_00029794</name>
</gene>
<dbReference type="AlphaFoldDB" id="A0A6G0Y9R8"/>
<name>A0A6G0Y9R8_APHCR</name>
<reference evidence="1 2" key="1">
    <citation type="submission" date="2019-08" db="EMBL/GenBank/DDBJ databases">
        <title>Whole genome of Aphis craccivora.</title>
        <authorList>
            <person name="Voronova N.V."/>
            <person name="Shulinski R.S."/>
            <person name="Bandarenka Y.V."/>
            <person name="Zhorov D.G."/>
            <person name="Warner D."/>
        </authorList>
    </citation>
    <scope>NUCLEOTIDE SEQUENCE [LARGE SCALE GENOMIC DNA]</scope>
    <source>
        <strain evidence="1">180601</strain>
        <tissue evidence="1">Whole Body</tissue>
    </source>
</reference>
<evidence type="ECO:0000313" key="2">
    <source>
        <dbReference type="Proteomes" id="UP000478052"/>
    </source>
</evidence>
<evidence type="ECO:0000313" key="1">
    <source>
        <dbReference type="EMBL" id="KAF0751899.1"/>
    </source>
</evidence>
<organism evidence="1 2">
    <name type="scientific">Aphis craccivora</name>
    <name type="common">Cowpea aphid</name>
    <dbReference type="NCBI Taxonomy" id="307492"/>
    <lineage>
        <taxon>Eukaryota</taxon>
        <taxon>Metazoa</taxon>
        <taxon>Ecdysozoa</taxon>
        <taxon>Arthropoda</taxon>
        <taxon>Hexapoda</taxon>
        <taxon>Insecta</taxon>
        <taxon>Pterygota</taxon>
        <taxon>Neoptera</taxon>
        <taxon>Paraneoptera</taxon>
        <taxon>Hemiptera</taxon>
        <taxon>Sternorrhyncha</taxon>
        <taxon>Aphidomorpha</taxon>
        <taxon>Aphidoidea</taxon>
        <taxon>Aphididae</taxon>
        <taxon>Aphidini</taxon>
        <taxon>Aphis</taxon>
        <taxon>Aphis</taxon>
    </lineage>
</organism>
<dbReference type="Proteomes" id="UP000478052">
    <property type="component" value="Unassembled WGS sequence"/>
</dbReference>
<proteinExistence type="predicted"/>
<keyword evidence="2" id="KW-1185">Reference proteome</keyword>
<protein>
    <submittedName>
        <fullName evidence="1">Protein ABHD1-like</fullName>
    </submittedName>
</protein>
<accession>A0A6G0Y9R8</accession>